<organism evidence="2 3">
    <name type="scientific">Rheinheimera riviphila</name>
    <dbReference type="NCBI Taxonomy" id="1834037"/>
    <lineage>
        <taxon>Bacteria</taxon>
        <taxon>Pseudomonadati</taxon>
        <taxon>Pseudomonadota</taxon>
        <taxon>Gammaproteobacteria</taxon>
        <taxon>Chromatiales</taxon>
        <taxon>Chromatiaceae</taxon>
        <taxon>Rheinheimera</taxon>
    </lineage>
</organism>
<keyword evidence="1" id="KW-0732">Signal</keyword>
<dbReference type="OrthoDB" id="9785445at2"/>
<feature type="chain" id="PRO_5019148361" description="Transmembrane cytochrome oxidase associated protein" evidence="1">
    <location>
        <begin position="22"/>
        <end position="169"/>
    </location>
</feature>
<proteinExistence type="predicted"/>
<dbReference type="AlphaFoldDB" id="A0A437QZH3"/>
<evidence type="ECO:0000256" key="1">
    <source>
        <dbReference type="SAM" id="SignalP"/>
    </source>
</evidence>
<accession>A0A437QZH3</accession>
<evidence type="ECO:0000313" key="3">
    <source>
        <dbReference type="Proteomes" id="UP000283077"/>
    </source>
</evidence>
<reference evidence="2 3" key="1">
    <citation type="submission" date="2019-01" db="EMBL/GenBank/DDBJ databases">
        <authorList>
            <person name="Chen W.-M."/>
        </authorList>
    </citation>
    <scope>NUCLEOTIDE SEQUENCE [LARGE SCALE GENOMIC DNA]</scope>
    <source>
        <strain evidence="2 3">KYPC3</strain>
    </source>
</reference>
<evidence type="ECO:0008006" key="4">
    <source>
        <dbReference type="Google" id="ProtNLM"/>
    </source>
</evidence>
<gene>
    <name evidence="2" type="ORF">EOE67_08330</name>
</gene>
<dbReference type="EMBL" id="SACS01000007">
    <property type="protein sequence ID" value="RVU39909.1"/>
    <property type="molecule type" value="Genomic_DNA"/>
</dbReference>
<dbReference type="Proteomes" id="UP000283077">
    <property type="component" value="Unassembled WGS sequence"/>
</dbReference>
<keyword evidence="3" id="KW-1185">Reference proteome</keyword>
<protein>
    <recommendedName>
        <fullName evidence="4">Transmembrane cytochrome oxidase associated protein</fullName>
    </recommendedName>
</protein>
<sequence>MPKKKFLWLFAACCLVPLAMAQLVLSAGWFSAGANSKGQWLSEEIKLLPATAANQPHWRLVYLAPADCQQQCQQTLNLMTQIHTALGRKQDNLTLVVLGDVAPTELTAPFQFQQGAAPALAEGQLILVEHNGLALLQYQFPADVSQLPLLGKAVMSDLKKLISYDRGPV</sequence>
<dbReference type="RefSeq" id="WP_127698642.1">
    <property type="nucleotide sequence ID" value="NZ_SACS01000007.1"/>
</dbReference>
<evidence type="ECO:0000313" key="2">
    <source>
        <dbReference type="EMBL" id="RVU39909.1"/>
    </source>
</evidence>
<feature type="signal peptide" evidence="1">
    <location>
        <begin position="1"/>
        <end position="21"/>
    </location>
</feature>
<name>A0A437QZH3_9GAMM</name>
<comment type="caution">
    <text evidence="2">The sequence shown here is derived from an EMBL/GenBank/DDBJ whole genome shotgun (WGS) entry which is preliminary data.</text>
</comment>